<dbReference type="Proteomes" id="UP001215280">
    <property type="component" value="Unassembled WGS sequence"/>
</dbReference>
<dbReference type="InterPro" id="IPR053137">
    <property type="entry name" value="NLR-like"/>
</dbReference>
<dbReference type="InterPro" id="IPR027417">
    <property type="entry name" value="P-loop_NTPase"/>
</dbReference>
<evidence type="ECO:0000313" key="3">
    <source>
        <dbReference type="EMBL" id="KAJ7732342.1"/>
    </source>
</evidence>
<dbReference type="Pfam" id="PF13374">
    <property type="entry name" value="TPR_10"/>
    <property type="match status" value="8"/>
</dbReference>
<accession>A0AAD7MUC7</accession>
<sequence length="1005" mass="112858">MPTTSPLNTRDSIVTARGSTAPVTPAPSKSSVDWLVTSLLTARAIAAAGELIPFPYVKNVLEIAVTVLETVEKVKKTRDDLKELCEDILEIITTVREEISAHGDTAAVKFADMCEKLERCLQDVLDTVRPLQKKSQGFHGRIKDHVKQVVKLSSTADQIASCRSRIGELRSNFMLRAIIQIRNQVPKDKNAVLAQVTESINNCPPPSRIFHGRQVIRDRMHEYFNRDLGKQRIYLLHGLGGAGKTQIALKFAQESSQFSDIFMVDASTTDTLVAALKNIAVTKNVGDTPQDALRWLASQYNDWLVFFDNADDPKIDLNNYFPQCSHGNIVITSRNPGLCVHAGLHSLVSDMEEVDAVELLLKSAAQETTLANMEIAAEIVKALWYLPLAIIQAGAFIAKSGALNRYLALYNQNRARLLSEKPAQSHDDYAWTVYTTWEISFKQLSPLAARLLQLCSFLHHQGISEKMFSNASTYKFRPTGPSKEELKEPFELLTQFLGPTGVWDCLRFVDVTTELQAYSLINFNMQTGTFSIHPLVHSWSQSTLAEQQEYHHSIIAIVGMSIAHIPNQDFQLASLWLLPHIDALLQGGSHTTPDFNHEYGKVYHYSRRLLRAVEIWTVLLTKQREILGEDHQDTLSTMGNLAVTYKQLGQWKEAEKLEVVVLEKRRKILGEDHPDTLSTMGNLAVTYKQLGQSKEAEELQVVVLVKQRKILGEDHPDTLQTMGNLAVTYKELGQLKEAEKLEGVVLSKRQKIIGGDHPDTLSTMANLASTYKELGQSKEAEKLEVVVLEKQRKILGEDHLDTLHTMSNLANTYHEMGQLKEAKELEAVALEKQRKILGEDHPDTLLMMGNVADTYRELGQLKEAEELGVVVLEKRRTILGVDHPDTLLAMGSLANTYHEMGQFKEAEGLSVVVLEKQRKILGEDHPDTLWTMCNLARTYCEMGQLKEAEELGLVVLEKQRKILGEDHPCTLITMRNLWQTYNKLGKSKEANSLEVLFQQIKGRKA</sequence>
<name>A0AAD7MUC7_9AGAR</name>
<dbReference type="SUPFAM" id="SSF48452">
    <property type="entry name" value="TPR-like"/>
    <property type="match status" value="3"/>
</dbReference>
<dbReference type="PANTHER" id="PTHR46082:SF6">
    <property type="entry name" value="AAA+ ATPASE DOMAIN-CONTAINING PROTEIN-RELATED"/>
    <property type="match status" value="1"/>
</dbReference>
<dbReference type="EMBL" id="JARJLG010000176">
    <property type="protein sequence ID" value="KAJ7732342.1"/>
    <property type="molecule type" value="Genomic_DNA"/>
</dbReference>
<dbReference type="InterPro" id="IPR036537">
    <property type="entry name" value="Adaptor_Cbl_N_dom_sf"/>
</dbReference>
<proteinExistence type="predicted"/>
<dbReference type="Pfam" id="PF25000">
    <property type="entry name" value="DUF7779"/>
    <property type="match status" value="1"/>
</dbReference>
<keyword evidence="4" id="KW-1185">Reference proteome</keyword>
<dbReference type="SUPFAM" id="SSF52540">
    <property type="entry name" value="P-loop containing nucleoside triphosphate hydrolases"/>
    <property type="match status" value="1"/>
</dbReference>
<dbReference type="PANTHER" id="PTHR46082">
    <property type="entry name" value="ATP/GTP-BINDING PROTEIN-RELATED"/>
    <property type="match status" value="1"/>
</dbReference>
<dbReference type="GO" id="GO:0007166">
    <property type="term" value="P:cell surface receptor signaling pathway"/>
    <property type="evidence" value="ECO:0007669"/>
    <property type="project" value="InterPro"/>
</dbReference>
<protein>
    <recommendedName>
        <fullName evidence="2">DUF7779 domain-containing protein</fullName>
    </recommendedName>
</protein>
<dbReference type="Gene3D" id="3.40.50.300">
    <property type="entry name" value="P-loop containing nucleotide triphosphate hydrolases"/>
    <property type="match status" value="1"/>
</dbReference>
<reference evidence="3" key="1">
    <citation type="submission" date="2023-03" db="EMBL/GenBank/DDBJ databases">
        <title>Massive genome expansion in bonnet fungi (Mycena s.s.) driven by repeated elements and novel gene families across ecological guilds.</title>
        <authorList>
            <consortium name="Lawrence Berkeley National Laboratory"/>
            <person name="Harder C.B."/>
            <person name="Miyauchi S."/>
            <person name="Viragh M."/>
            <person name="Kuo A."/>
            <person name="Thoen E."/>
            <person name="Andreopoulos B."/>
            <person name="Lu D."/>
            <person name="Skrede I."/>
            <person name="Drula E."/>
            <person name="Henrissat B."/>
            <person name="Morin E."/>
            <person name="Kohler A."/>
            <person name="Barry K."/>
            <person name="LaButti K."/>
            <person name="Morin E."/>
            <person name="Salamov A."/>
            <person name="Lipzen A."/>
            <person name="Mereny Z."/>
            <person name="Hegedus B."/>
            <person name="Baldrian P."/>
            <person name="Stursova M."/>
            <person name="Weitz H."/>
            <person name="Taylor A."/>
            <person name="Grigoriev I.V."/>
            <person name="Nagy L.G."/>
            <person name="Martin F."/>
            <person name="Kauserud H."/>
        </authorList>
    </citation>
    <scope>NUCLEOTIDE SEQUENCE</scope>
    <source>
        <strain evidence="3">CBHHK188m</strain>
    </source>
</reference>
<dbReference type="Gene3D" id="1.20.930.20">
    <property type="entry name" value="Adaptor protein Cbl, N-terminal domain"/>
    <property type="match status" value="1"/>
</dbReference>
<dbReference type="InterPro" id="IPR011990">
    <property type="entry name" value="TPR-like_helical_dom_sf"/>
</dbReference>
<dbReference type="InterPro" id="IPR056681">
    <property type="entry name" value="DUF7779"/>
</dbReference>
<evidence type="ECO:0000313" key="4">
    <source>
        <dbReference type="Proteomes" id="UP001215280"/>
    </source>
</evidence>
<feature type="domain" description="DUF7779" evidence="2">
    <location>
        <begin position="440"/>
        <end position="548"/>
    </location>
</feature>
<dbReference type="PRINTS" id="PR00381">
    <property type="entry name" value="KINESINLIGHT"/>
</dbReference>
<dbReference type="Gene3D" id="1.25.40.10">
    <property type="entry name" value="Tetratricopeptide repeat domain"/>
    <property type="match status" value="2"/>
</dbReference>
<gene>
    <name evidence="3" type="ORF">DFH07DRAFT_143934</name>
</gene>
<evidence type="ECO:0000259" key="2">
    <source>
        <dbReference type="Pfam" id="PF25000"/>
    </source>
</evidence>
<organism evidence="3 4">
    <name type="scientific">Mycena maculata</name>
    <dbReference type="NCBI Taxonomy" id="230809"/>
    <lineage>
        <taxon>Eukaryota</taxon>
        <taxon>Fungi</taxon>
        <taxon>Dikarya</taxon>
        <taxon>Basidiomycota</taxon>
        <taxon>Agaricomycotina</taxon>
        <taxon>Agaricomycetes</taxon>
        <taxon>Agaricomycetidae</taxon>
        <taxon>Agaricales</taxon>
        <taxon>Marasmiineae</taxon>
        <taxon>Mycenaceae</taxon>
        <taxon>Mycena</taxon>
    </lineage>
</organism>
<dbReference type="AlphaFoldDB" id="A0AAD7MUC7"/>
<dbReference type="InterPro" id="IPR059179">
    <property type="entry name" value="MLKL-like_MCAfunc"/>
</dbReference>
<dbReference type="CDD" id="cd21037">
    <property type="entry name" value="MLKL_NTD"/>
    <property type="match status" value="1"/>
</dbReference>
<evidence type="ECO:0000256" key="1">
    <source>
        <dbReference type="SAM" id="MobiDB-lite"/>
    </source>
</evidence>
<feature type="region of interest" description="Disordered" evidence="1">
    <location>
        <begin position="1"/>
        <end position="28"/>
    </location>
</feature>
<comment type="caution">
    <text evidence="3">The sequence shown here is derived from an EMBL/GenBank/DDBJ whole genome shotgun (WGS) entry which is preliminary data.</text>
</comment>